<dbReference type="Proteomes" id="UP000272729">
    <property type="component" value="Unassembled WGS sequence"/>
</dbReference>
<feature type="transmembrane region" description="Helical" evidence="9">
    <location>
        <begin position="83"/>
        <end position="101"/>
    </location>
</feature>
<name>A0A495X2R7_9PSEU</name>
<feature type="transmembrane region" description="Helical" evidence="9">
    <location>
        <begin position="171"/>
        <end position="195"/>
    </location>
</feature>
<feature type="transmembrane region" description="Helical" evidence="9">
    <location>
        <begin position="310"/>
        <end position="328"/>
    </location>
</feature>
<comment type="subcellular location">
    <subcellularLocation>
        <location evidence="1">Cell membrane</location>
        <topology evidence="1">Multi-pass membrane protein</topology>
    </subcellularLocation>
</comment>
<feature type="transmembrane region" description="Helical" evidence="9">
    <location>
        <begin position="50"/>
        <end position="71"/>
    </location>
</feature>
<feature type="transmembrane region" description="Helical" evidence="9">
    <location>
        <begin position="253"/>
        <end position="275"/>
    </location>
</feature>
<dbReference type="Pfam" id="PF07690">
    <property type="entry name" value="MFS_1"/>
    <property type="match status" value="1"/>
</dbReference>
<evidence type="ECO:0000256" key="4">
    <source>
        <dbReference type="ARBA" id="ARBA00022475"/>
    </source>
</evidence>
<evidence type="ECO:0000256" key="9">
    <source>
        <dbReference type="SAM" id="Phobius"/>
    </source>
</evidence>
<keyword evidence="4" id="KW-1003">Cell membrane</keyword>
<proteinExistence type="inferred from homology"/>
<dbReference type="PROSITE" id="PS50850">
    <property type="entry name" value="MFS"/>
    <property type="match status" value="1"/>
</dbReference>
<protein>
    <submittedName>
        <fullName evidence="11">SET family sugar efflux transporter-like MFS transporter</fullName>
    </submittedName>
</protein>
<dbReference type="CDD" id="cd17471">
    <property type="entry name" value="MFS_Set"/>
    <property type="match status" value="1"/>
</dbReference>
<feature type="transmembrane region" description="Helical" evidence="9">
    <location>
        <begin position="282"/>
        <end position="304"/>
    </location>
</feature>
<keyword evidence="12" id="KW-1185">Reference proteome</keyword>
<dbReference type="InterPro" id="IPR036259">
    <property type="entry name" value="MFS_trans_sf"/>
</dbReference>
<evidence type="ECO:0000313" key="12">
    <source>
        <dbReference type="Proteomes" id="UP000272729"/>
    </source>
</evidence>
<reference evidence="11 12" key="1">
    <citation type="submission" date="2018-10" db="EMBL/GenBank/DDBJ databases">
        <title>Sequencing the genomes of 1000 actinobacteria strains.</title>
        <authorList>
            <person name="Klenk H.-P."/>
        </authorList>
    </citation>
    <scope>NUCLEOTIDE SEQUENCE [LARGE SCALE GENOMIC DNA]</scope>
    <source>
        <strain evidence="11 12">DSM 43911</strain>
    </source>
</reference>
<dbReference type="GO" id="GO:0005886">
    <property type="term" value="C:plasma membrane"/>
    <property type="evidence" value="ECO:0007669"/>
    <property type="project" value="UniProtKB-SubCell"/>
</dbReference>
<keyword evidence="6 9" id="KW-0812">Transmembrane</keyword>
<dbReference type="InterPro" id="IPR020846">
    <property type="entry name" value="MFS_dom"/>
</dbReference>
<evidence type="ECO:0000313" key="11">
    <source>
        <dbReference type="EMBL" id="RKT67474.1"/>
    </source>
</evidence>
<feature type="transmembrane region" description="Helical" evidence="9">
    <location>
        <begin position="141"/>
        <end position="159"/>
    </location>
</feature>
<dbReference type="OrthoDB" id="7337792at2"/>
<evidence type="ECO:0000256" key="5">
    <source>
        <dbReference type="ARBA" id="ARBA00022597"/>
    </source>
</evidence>
<dbReference type="EMBL" id="RBXR01000001">
    <property type="protein sequence ID" value="RKT67474.1"/>
    <property type="molecule type" value="Genomic_DNA"/>
</dbReference>
<gene>
    <name evidence="11" type="ORF">DFJ66_0649</name>
</gene>
<evidence type="ECO:0000256" key="2">
    <source>
        <dbReference type="ARBA" id="ARBA00006523"/>
    </source>
</evidence>
<dbReference type="AlphaFoldDB" id="A0A495X2R7"/>
<feature type="transmembrane region" description="Helical" evidence="9">
    <location>
        <begin position="16"/>
        <end position="38"/>
    </location>
</feature>
<keyword evidence="7 9" id="KW-1133">Transmembrane helix</keyword>
<dbReference type="PANTHER" id="PTHR23535">
    <property type="entry name" value="SUGAR EFFLUX TRANSPORTER A-RELATED"/>
    <property type="match status" value="1"/>
</dbReference>
<keyword evidence="8 9" id="KW-0472">Membrane</keyword>
<dbReference type="RefSeq" id="WP_121217782.1">
    <property type="nucleotide sequence ID" value="NZ_JBIUBA010000009.1"/>
</dbReference>
<feature type="domain" description="Major facilitator superfamily (MFS) profile" evidence="10">
    <location>
        <begin position="15"/>
        <end position="390"/>
    </location>
</feature>
<evidence type="ECO:0000259" key="10">
    <source>
        <dbReference type="PROSITE" id="PS50850"/>
    </source>
</evidence>
<evidence type="ECO:0000256" key="6">
    <source>
        <dbReference type="ARBA" id="ARBA00022692"/>
    </source>
</evidence>
<dbReference type="InterPro" id="IPR011701">
    <property type="entry name" value="MFS"/>
</dbReference>
<comment type="similarity">
    <text evidence="2">Belongs to the major facilitator superfamily. Set transporter family.</text>
</comment>
<evidence type="ECO:0000256" key="1">
    <source>
        <dbReference type="ARBA" id="ARBA00004651"/>
    </source>
</evidence>
<keyword evidence="3" id="KW-0813">Transport</keyword>
<evidence type="ECO:0000256" key="3">
    <source>
        <dbReference type="ARBA" id="ARBA00022448"/>
    </source>
</evidence>
<feature type="transmembrane region" description="Helical" evidence="9">
    <location>
        <begin position="340"/>
        <end position="363"/>
    </location>
</feature>
<evidence type="ECO:0000256" key="8">
    <source>
        <dbReference type="ARBA" id="ARBA00023136"/>
    </source>
</evidence>
<feature type="transmembrane region" description="Helical" evidence="9">
    <location>
        <begin position="369"/>
        <end position="387"/>
    </location>
</feature>
<evidence type="ECO:0000256" key="7">
    <source>
        <dbReference type="ARBA" id="ARBA00022989"/>
    </source>
</evidence>
<dbReference type="PANTHER" id="PTHR23535:SF2">
    <property type="entry name" value="SUGAR EFFLUX TRANSPORTER A-RELATED"/>
    <property type="match status" value="1"/>
</dbReference>
<sequence>MAVVSEPVVRIRSGPFVPLLVVSLLSGVGYALAFPFLSLFLVKELGASPFATGAFLLSGALSSLVVSTLIGRLSDARAVRRNIMVTASVAGGVGYGLFAVLRNYWLLLAVSIALLSVASALMPQLFAYARQVLERSSSTRAPLAISTLRTMMSVSWVGGPPLAALLIDVSGFTGLFGSAAVICLLGAGVTAFLLPEPGLVESPRGKLDKTGPRREIIFAAMAFTMLQGATSVGVTAMPLYITDVLHGSTSDAGLVLGLCAALEIPLMLGFGALGMRIDLRKLVLTGGAVALAYYTVMLMTSATWQVMAAQLLHATVISAVMGVGISYFQDIAPDRPGYATTLYTNTMKLSGMLAGPLLALSAFFGYRSAYAIGLTMSVVGLVFLLAARRR</sequence>
<dbReference type="SUPFAM" id="SSF103473">
    <property type="entry name" value="MFS general substrate transporter"/>
    <property type="match status" value="1"/>
</dbReference>
<keyword evidence="5" id="KW-0762">Sugar transport</keyword>
<organism evidence="11 12">
    <name type="scientific">Saccharothrix variisporea</name>
    <dbReference type="NCBI Taxonomy" id="543527"/>
    <lineage>
        <taxon>Bacteria</taxon>
        <taxon>Bacillati</taxon>
        <taxon>Actinomycetota</taxon>
        <taxon>Actinomycetes</taxon>
        <taxon>Pseudonocardiales</taxon>
        <taxon>Pseudonocardiaceae</taxon>
        <taxon>Saccharothrix</taxon>
    </lineage>
</organism>
<comment type="caution">
    <text evidence="11">The sequence shown here is derived from an EMBL/GenBank/DDBJ whole genome shotgun (WGS) entry which is preliminary data.</text>
</comment>
<dbReference type="Gene3D" id="1.20.1250.20">
    <property type="entry name" value="MFS general substrate transporter like domains"/>
    <property type="match status" value="2"/>
</dbReference>
<dbReference type="GO" id="GO:0022857">
    <property type="term" value="F:transmembrane transporter activity"/>
    <property type="evidence" value="ECO:0007669"/>
    <property type="project" value="InterPro"/>
</dbReference>
<accession>A0A495X2R7</accession>
<feature type="transmembrane region" description="Helical" evidence="9">
    <location>
        <begin position="107"/>
        <end position="129"/>
    </location>
</feature>
<feature type="transmembrane region" description="Helical" evidence="9">
    <location>
        <begin position="216"/>
        <end position="241"/>
    </location>
</feature>